<keyword evidence="5" id="KW-0862">Zinc</keyword>
<accession>A0A6N2SLV1</accession>
<keyword evidence="3" id="KW-0645">Protease</keyword>
<dbReference type="GO" id="GO:0006508">
    <property type="term" value="P:proteolysis"/>
    <property type="evidence" value="ECO:0007669"/>
    <property type="project" value="UniProtKB-KW"/>
</dbReference>
<feature type="domain" description="Peptidase M14" evidence="8">
    <location>
        <begin position="7"/>
        <end position="295"/>
    </location>
</feature>
<dbReference type="SUPFAM" id="SSF53187">
    <property type="entry name" value="Zn-dependent exopeptidases"/>
    <property type="match status" value="1"/>
</dbReference>
<dbReference type="Gene3D" id="3.40.630.10">
    <property type="entry name" value="Zn peptidases"/>
    <property type="match status" value="1"/>
</dbReference>
<evidence type="ECO:0000256" key="7">
    <source>
        <dbReference type="PROSITE-ProRule" id="PRU01379"/>
    </source>
</evidence>
<sequence length="295" mass="34447">MYNERILQYEHETMGKEIRDLLYRYQGNIWLDSVGRSFDDREIYRIIVGNRTAEKKILFTGAIHGREYMTAKLLVKQTEHFLQYMCEGGNENFDVAVHVIPMVNPDGAALCHRGIEGIRKKELKEKLLKIKEKEDFVRWKSNARGVDLNRNFDAFWKEYSCEKQKPSAEKYKGAYPESEVETKALTRLTRKEKFQATISYHSSGEVIYWDFGQQGKLREDTKKLAKVIGDTTGYEIIDGWDKIAPAGYKDWALLEMKIPSVTIEIGKGDSPLSENEFPEIWEKNKDIWKNILRIM</sequence>
<dbReference type="EC" id="3.4.19.11" evidence="9"/>
<dbReference type="PRINTS" id="PR00765">
    <property type="entry name" value="CRBOXYPTASEA"/>
</dbReference>
<evidence type="ECO:0000259" key="8">
    <source>
        <dbReference type="PROSITE" id="PS52035"/>
    </source>
</evidence>
<dbReference type="GO" id="GO:0004181">
    <property type="term" value="F:metallocarboxypeptidase activity"/>
    <property type="evidence" value="ECO:0007669"/>
    <property type="project" value="InterPro"/>
</dbReference>
<evidence type="ECO:0000256" key="5">
    <source>
        <dbReference type="ARBA" id="ARBA00022833"/>
    </source>
</evidence>
<evidence type="ECO:0000256" key="1">
    <source>
        <dbReference type="ARBA" id="ARBA00001947"/>
    </source>
</evidence>
<dbReference type="PANTHER" id="PTHR11705:SF143">
    <property type="entry name" value="SLL0236 PROTEIN"/>
    <property type="match status" value="1"/>
</dbReference>
<protein>
    <submittedName>
        <fullName evidence="9">Gamma-D-glutamyl-L-diamino acid endopeptidase 1</fullName>
        <ecNumber evidence="9">3.4.19.11</ecNumber>
    </submittedName>
</protein>
<organism evidence="9">
    <name type="scientific">Blautia hansenii</name>
    <name type="common">Ruminococcus hansenii</name>
    <dbReference type="NCBI Taxonomy" id="1322"/>
    <lineage>
        <taxon>Bacteria</taxon>
        <taxon>Bacillati</taxon>
        <taxon>Bacillota</taxon>
        <taxon>Clostridia</taxon>
        <taxon>Lachnospirales</taxon>
        <taxon>Lachnospiraceae</taxon>
        <taxon>Blautia</taxon>
    </lineage>
</organism>
<gene>
    <name evidence="9" type="ORF">BHLFYP23_02166</name>
</gene>
<name>A0A6N2SLV1_BLAHA</name>
<dbReference type="Pfam" id="PF00246">
    <property type="entry name" value="Peptidase_M14"/>
    <property type="match status" value="1"/>
</dbReference>
<dbReference type="SMART" id="SM00631">
    <property type="entry name" value="Zn_pept"/>
    <property type="match status" value="1"/>
</dbReference>
<dbReference type="PROSITE" id="PS52035">
    <property type="entry name" value="PEPTIDASE_M14"/>
    <property type="match status" value="1"/>
</dbReference>
<dbReference type="GO" id="GO:0005615">
    <property type="term" value="C:extracellular space"/>
    <property type="evidence" value="ECO:0007669"/>
    <property type="project" value="TreeGrafter"/>
</dbReference>
<dbReference type="GO" id="GO:0008270">
    <property type="term" value="F:zinc ion binding"/>
    <property type="evidence" value="ECO:0007669"/>
    <property type="project" value="InterPro"/>
</dbReference>
<feature type="active site" description="Proton donor/acceptor" evidence="7">
    <location>
        <position position="264"/>
    </location>
</feature>
<dbReference type="AlphaFoldDB" id="A0A6N2SLV1"/>
<evidence type="ECO:0000256" key="4">
    <source>
        <dbReference type="ARBA" id="ARBA00022801"/>
    </source>
</evidence>
<comment type="cofactor">
    <cofactor evidence="1">
        <name>Zn(2+)</name>
        <dbReference type="ChEBI" id="CHEBI:29105"/>
    </cofactor>
</comment>
<evidence type="ECO:0000256" key="3">
    <source>
        <dbReference type="ARBA" id="ARBA00022670"/>
    </source>
</evidence>
<evidence type="ECO:0000313" key="9">
    <source>
        <dbReference type="EMBL" id="VYS94039.1"/>
    </source>
</evidence>
<proteinExistence type="inferred from homology"/>
<dbReference type="EMBL" id="CACRSY010000008">
    <property type="protein sequence ID" value="VYS94039.1"/>
    <property type="molecule type" value="Genomic_DNA"/>
</dbReference>
<keyword evidence="4 9" id="KW-0378">Hydrolase</keyword>
<keyword evidence="6" id="KW-0482">Metalloprotease</keyword>
<dbReference type="InterPro" id="IPR000834">
    <property type="entry name" value="Peptidase_M14"/>
</dbReference>
<dbReference type="PANTHER" id="PTHR11705">
    <property type="entry name" value="PROTEASE FAMILY M14 CARBOXYPEPTIDASE A,B"/>
    <property type="match status" value="1"/>
</dbReference>
<reference evidence="9" key="1">
    <citation type="submission" date="2019-11" db="EMBL/GenBank/DDBJ databases">
        <authorList>
            <person name="Feng L."/>
        </authorList>
    </citation>
    <scope>NUCLEOTIDE SEQUENCE</scope>
    <source>
        <strain evidence="9">BhanseniiLFYP23</strain>
    </source>
</reference>
<evidence type="ECO:0000256" key="2">
    <source>
        <dbReference type="ARBA" id="ARBA00005988"/>
    </source>
</evidence>
<comment type="similarity">
    <text evidence="2 7">Belongs to the peptidase M14 family.</text>
</comment>
<evidence type="ECO:0000256" key="6">
    <source>
        <dbReference type="ARBA" id="ARBA00023049"/>
    </source>
</evidence>